<sequence length="703" mass="80294">MKKAKALLKNWRIAIPFLFLYLEIIFHMYMKLDMTYMPVFLLLAFSAGLFWDGVLFFLPDRPARIAGGVLVVMMSLIFIIECICRDILQQYFQIFGGAEIAVENQLTDYTSTVIQSFWENKTGIFLLFVLPVSVYIVWAKKAKTERLGKKRSRKIKRKKRLVKGICFLAAGALMYGTAMAAIFLIPWQGDFTPKMLYRKDTHIDDQVEQLGVIAMLGLDIRNTIFGTPEVRPEAINEDASAVVSGEIQGPRENEEIQAPEEKEIVYPYNQMDIDFNSLKASAADSGSDWLCDYFASLNPTRQNEYTGLFKGYNVIFITAEGFSGYMVDPELTPTLYRISQEGFVFRNFYSALHFTSTSGGEFQNLTGLYPKAGFPVSMTETGKRGTCLPFTLANQLNRLGYTSIGYHFNQNMYGRELSHPNLGYEWRQFTGCRRPLTAEINEYGNACWPQSDDYMIQQTFNEYKDRQPFNIYYLTISGHLPYSFSGSQMSRRNREQVENLPYSEKTKAYIAANLELEKGLTRLLEYLEEAGIADKTVIVMAPDHIPYSDLDVLEELAGRSFHAESLESLDEKTVDVDVYKNTWILWSASMERPVVVDKPCSQVDILPTLSNLLGLEYDSRMMAGTDVLSAADPVVIFFSTSWLTAKGRYNRYTGAFEPAEGTEMSEEEKNVYVENMKYIVNSRLMLGQRIIESDFYRQAHIIE</sequence>
<evidence type="ECO:0000313" key="9">
    <source>
        <dbReference type="EMBL" id="HJD41099.1"/>
    </source>
</evidence>
<comment type="caution">
    <text evidence="9">The sequence shown here is derived from an EMBL/GenBank/DDBJ whole genome shotgun (WGS) entry which is preliminary data.</text>
</comment>
<dbReference type="GO" id="GO:0005886">
    <property type="term" value="C:plasma membrane"/>
    <property type="evidence" value="ECO:0007669"/>
    <property type="project" value="UniProtKB-SubCell"/>
</dbReference>
<dbReference type="Proteomes" id="UP000823850">
    <property type="component" value="Unassembled WGS sequence"/>
</dbReference>
<keyword evidence="3" id="KW-1003">Cell membrane</keyword>
<evidence type="ECO:0000256" key="1">
    <source>
        <dbReference type="ARBA" id="ARBA00004651"/>
    </source>
</evidence>
<accession>A0A9D2RBV9</accession>
<feature type="domain" description="Sulfatase N-terminal" evidence="8">
    <location>
        <begin position="313"/>
        <end position="614"/>
    </location>
</feature>
<evidence type="ECO:0000256" key="4">
    <source>
        <dbReference type="ARBA" id="ARBA00022692"/>
    </source>
</evidence>
<dbReference type="InterPro" id="IPR000917">
    <property type="entry name" value="Sulfatase_N"/>
</dbReference>
<name>A0A9D2RBV9_9FIRM</name>
<feature type="transmembrane region" description="Helical" evidence="7">
    <location>
        <begin position="122"/>
        <end position="140"/>
    </location>
</feature>
<dbReference type="Pfam" id="PF00884">
    <property type="entry name" value="Sulfatase"/>
    <property type="match status" value="1"/>
</dbReference>
<keyword evidence="4 7" id="KW-0812">Transmembrane</keyword>
<feature type="transmembrane region" description="Helical" evidence="7">
    <location>
        <begin position="36"/>
        <end position="58"/>
    </location>
</feature>
<dbReference type="AlphaFoldDB" id="A0A9D2RBV9"/>
<evidence type="ECO:0000256" key="5">
    <source>
        <dbReference type="ARBA" id="ARBA00022989"/>
    </source>
</evidence>
<comment type="subcellular location">
    <subcellularLocation>
        <location evidence="1">Cell membrane</location>
        <topology evidence="1">Multi-pass membrane protein</topology>
    </subcellularLocation>
</comment>
<organism evidence="9 10">
    <name type="scientific">Candidatus Blautia stercoripullorum</name>
    <dbReference type="NCBI Taxonomy" id="2838502"/>
    <lineage>
        <taxon>Bacteria</taxon>
        <taxon>Bacillati</taxon>
        <taxon>Bacillota</taxon>
        <taxon>Clostridia</taxon>
        <taxon>Lachnospirales</taxon>
        <taxon>Lachnospiraceae</taxon>
        <taxon>Blautia</taxon>
    </lineage>
</organism>
<dbReference type="EMBL" id="DWUX01000239">
    <property type="protein sequence ID" value="HJD41099.1"/>
    <property type="molecule type" value="Genomic_DNA"/>
</dbReference>
<evidence type="ECO:0000256" key="3">
    <source>
        <dbReference type="ARBA" id="ARBA00022475"/>
    </source>
</evidence>
<evidence type="ECO:0000259" key="8">
    <source>
        <dbReference type="Pfam" id="PF00884"/>
    </source>
</evidence>
<reference evidence="9" key="1">
    <citation type="journal article" date="2021" name="PeerJ">
        <title>Extensive microbial diversity within the chicken gut microbiome revealed by metagenomics and culture.</title>
        <authorList>
            <person name="Gilroy R."/>
            <person name="Ravi A."/>
            <person name="Getino M."/>
            <person name="Pursley I."/>
            <person name="Horton D.L."/>
            <person name="Alikhan N.F."/>
            <person name="Baker D."/>
            <person name="Gharbi K."/>
            <person name="Hall N."/>
            <person name="Watson M."/>
            <person name="Adriaenssens E.M."/>
            <person name="Foster-Nyarko E."/>
            <person name="Jarju S."/>
            <person name="Secka A."/>
            <person name="Antonio M."/>
            <person name="Oren A."/>
            <person name="Chaudhuri R.R."/>
            <person name="La Ragione R."/>
            <person name="Hildebrand F."/>
            <person name="Pallen M.J."/>
        </authorList>
    </citation>
    <scope>NUCLEOTIDE SEQUENCE</scope>
    <source>
        <strain evidence="9">ChiW19-6364</strain>
    </source>
</reference>
<evidence type="ECO:0000313" key="10">
    <source>
        <dbReference type="Proteomes" id="UP000823850"/>
    </source>
</evidence>
<evidence type="ECO:0000256" key="2">
    <source>
        <dbReference type="ARBA" id="ARBA00004936"/>
    </source>
</evidence>
<keyword evidence="5 7" id="KW-1133">Transmembrane helix</keyword>
<feature type="transmembrane region" description="Helical" evidence="7">
    <location>
        <begin position="161"/>
        <end position="187"/>
    </location>
</feature>
<dbReference type="InterPro" id="IPR017850">
    <property type="entry name" value="Alkaline_phosphatase_core_sf"/>
</dbReference>
<comment type="pathway">
    <text evidence="2">Cell wall biogenesis; lipoteichoic acid biosynthesis.</text>
</comment>
<evidence type="ECO:0000256" key="7">
    <source>
        <dbReference type="SAM" id="Phobius"/>
    </source>
</evidence>
<reference evidence="9" key="2">
    <citation type="submission" date="2021-04" db="EMBL/GenBank/DDBJ databases">
        <authorList>
            <person name="Gilroy R."/>
        </authorList>
    </citation>
    <scope>NUCLEOTIDE SEQUENCE</scope>
    <source>
        <strain evidence="9">ChiW19-6364</strain>
    </source>
</reference>
<evidence type="ECO:0000256" key="6">
    <source>
        <dbReference type="ARBA" id="ARBA00023136"/>
    </source>
</evidence>
<dbReference type="PANTHER" id="PTHR47371:SF3">
    <property type="entry name" value="PHOSPHOGLYCEROL TRANSFERASE I"/>
    <property type="match status" value="1"/>
</dbReference>
<dbReference type="Gene3D" id="3.40.720.10">
    <property type="entry name" value="Alkaline Phosphatase, subunit A"/>
    <property type="match status" value="1"/>
</dbReference>
<feature type="transmembrane region" description="Helical" evidence="7">
    <location>
        <begin position="65"/>
        <end position="88"/>
    </location>
</feature>
<proteinExistence type="predicted"/>
<dbReference type="InterPro" id="IPR050448">
    <property type="entry name" value="OpgB/LTA_synthase_biosynth"/>
</dbReference>
<feature type="transmembrane region" description="Helical" evidence="7">
    <location>
        <begin position="12"/>
        <end position="30"/>
    </location>
</feature>
<dbReference type="CDD" id="cd16015">
    <property type="entry name" value="LTA_synthase"/>
    <property type="match status" value="1"/>
</dbReference>
<keyword evidence="6 7" id="KW-0472">Membrane</keyword>
<dbReference type="Gene3D" id="3.30.1120.170">
    <property type="match status" value="1"/>
</dbReference>
<dbReference type="SUPFAM" id="SSF53649">
    <property type="entry name" value="Alkaline phosphatase-like"/>
    <property type="match status" value="1"/>
</dbReference>
<dbReference type="PANTHER" id="PTHR47371">
    <property type="entry name" value="LIPOTEICHOIC ACID SYNTHASE"/>
    <property type="match status" value="1"/>
</dbReference>
<gene>
    <name evidence="9" type="ORF">H9913_13870</name>
</gene>
<protein>
    <submittedName>
        <fullName evidence="9">LTA synthase family protein</fullName>
    </submittedName>
</protein>